<comment type="caution">
    <text evidence="6">The sequence shown here is derived from an EMBL/GenBank/DDBJ whole genome shotgun (WGS) entry which is preliminary data.</text>
</comment>
<dbReference type="Proteomes" id="UP001165378">
    <property type="component" value="Unassembled WGS sequence"/>
</dbReference>
<evidence type="ECO:0000256" key="2">
    <source>
        <dbReference type="ARBA" id="ARBA00022723"/>
    </source>
</evidence>
<comment type="cofactor">
    <cofactor evidence="1">
        <name>Mg(2+)</name>
        <dbReference type="ChEBI" id="CHEBI:18420"/>
    </cofactor>
</comment>
<reference evidence="6" key="1">
    <citation type="submission" date="2022-01" db="EMBL/GenBank/DDBJ databases">
        <title>Genome-Based Taxonomic Classification of the Phylum Actinobacteria.</title>
        <authorList>
            <person name="Gao Y."/>
        </authorList>
    </citation>
    <scope>NUCLEOTIDE SEQUENCE</scope>
    <source>
        <strain evidence="6">KLBMP 8922</strain>
    </source>
</reference>
<dbReference type="PANTHER" id="PTHR11236">
    <property type="entry name" value="AMINOBENZOATE/ANTHRANILATE SYNTHASE"/>
    <property type="match status" value="1"/>
</dbReference>
<evidence type="ECO:0000256" key="3">
    <source>
        <dbReference type="ARBA" id="ARBA00022842"/>
    </source>
</evidence>
<keyword evidence="7" id="KW-1185">Reference proteome</keyword>
<dbReference type="Gene3D" id="3.60.120.10">
    <property type="entry name" value="Anthranilate synthase"/>
    <property type="match status" value="1"/>
</dbReference>
<dbReference type="EMBL" id="JAKFHA010000051">
    <property type="protein sequence ID" value="MCF2533534.1"/>
    <property type="molecule type" value="Genomic_DNA"/>
</dbReference>
<evidence type="ECO:0000313" key="7">
    <source>
        <dbReference type="Proteomes" id="UP001165378"/>
    </source>
</evidence>
<sequence>MSPISVFHQRRVPCTADALAVAAALFGSSAGESMVYENRDEVGWGETPYATASARIGGTTLTIGGHAAEYPDGSAPLDALQQALAAVAVADWRAYGWLAFELGLALHGSQPLPAGTPLAHLVVPRREIRFTGGEALLRALDPDDLDVLELRLADAAAATAARPQPTARAAADVQDHGADEYRAAVASAVAEIRAGHLDKVILSRPVPVPEPIDFAATYVAGRRGNAPARSFLLDLGGWQAAGFCPEIVTTVAPDGTVTTQPLAGTRALDGDPAADRARRDELYRDTKEVYEHVISVRLAQEELVGVCEPGSVRVDDFMAVKERGSVQHLASELSGRLAAARSTWDAVAALFPAVTASGIPKAASCDLIHRAESEPRGLYSGSVLTLDSDGSLDAALVLRSVFRRGGRTWLRAGAGIVADSTPERELEETREKLRSVSRFLVPAALPDARPSVPSPAAPALAGN</sequence>
<evidence type="ECO:0000313" key="6">
    <source>
        <dbReference type="EMBL" id="MCF2533534.1"/>
    </source>
</evidence>
<dbReference type="GO" id="GO:0008909">
    <property type="term" value="F:isochorismate synthase activity"/>
    <property type="evidence" value="ECO:0007669"/>
    <property type="project" value="InterPro"/>
</dbReference>
<keyword evidence="4" id="KW-0456">Lyase</keyword>
<dbReference type="PANTHER" id="PTHR11236:SF48">
    <property type="entry name" value="ISOCHORISMATE SYNTHASE MENF"/>
    <property type="match status" value="1"/>
</dbReference>
<dbReference type="AlphaFoldDB" id="A0AA41U951"/>
<dbReference type="PRINTS" id="PR00095">
    <property type="entry name" value="ANTSNTHASEI"/>
</dbReference>
<dbReference type="InterPro" id="IPR019999">
    <property type="entry name" value="Anth_synth_I-like"/>
</dbReference>
<gene>
    <name evidence="6" type="ORF">LZ495_40835</name>
</gene>
<evidence type="ECO:0000259" key="5">
    <source>
        <dbReference type="Pfam" id="PF00425"/>
    </source>
</evidence>
<dbReference type="GO" id="GO:0000162">
    <property type="term" value="P:L-tryptophan biosynthetic process"/>
    <property type="evidence" value="ECO:0007669"/>
    <property type="project" value="TreeGrafter"/>
</dbReference>
<dbReference type="InterPro" id="IPR019996">
    <property type="entry name" value="Salicylate_synthase"/>
</dbReference>
<dbReference type="RefSeq" id="WP_235058308.1">
    <property type="nucleotide sequence ID" value="NZ_JAKFHA010000051.1"/>
</dbReference>
<keyword evidence="2" id="KW-0479">Metal-binding</keyword>
<dbReference type="GO" id="GO:0046872">
    <property type="term" value="F:metal ion binding"/>
    <property type="evidence" value="ECO:0007669"/>
    <property type="project" value="UniProtKB-KW"/>
</dbReference>
<dbReference type="GO" id="GO:0016833">
    <property type="term" value="F:oxo-acid-lyase activity"/>
    <property type="evidence" value="ECO:0007669"/>
    <property type="project" value="InterPro"/>
</dbReference>
<dbReference type="Pfam" id="PF00425">
    <property type="entry name" value="Chorismate_bind"/>
    <property type="match status" value="1"/>
</dbReference>
<feature type="domain" description="Chorismate-utilising enzyme C-terminal" evidence="5">
    <location>
        <begin position="179"/>
        <end position="432"/>
    </location>
</feature>
<accession>A0AA41U951</accession>
<name>A0AA41U951_9ACTN</name>
<protein>
    <submittedName>
        <fullName evidence="6">Salicylate synthase</fullName>
    </submittedName>
</protein>
<organism evidence="6 7">
    <name type="scientific">Yinghuangia soli</name>
    <dbReference type="NCBI Taxonomy" id="2908204"/>
    <lineage>
        <taxon>Bacteria</taxon>
        <taxon>Bacillati</taxon>
        <taxon>Actinomycetota</taxon>
        <taxon>Actinomycetes</taxon>
        <taxon>Kitasatosporales</taxon>
        <taxon>Streptomycetaceae</taxon>
        <taxon>Yinghuangia</taxon>
    </lineage>
</organism>
<dbReference type="InterPro" id="IPR015890">
    <property type="entry name" value="Chorismate_C"/>
</dbReference>
<proteinExistence type="predicted"/>
<dbReference type="SUPFAM" id="SSF56322">
    <property type="entry name" value="ADC synthase"/>
    <property type="match status" value="1"/>
</dbReference>
<keyword evidence="3" id="KW-0460">Magnesium</keyword>
<evidence type="ECO:0000256" key="4">
    <source>
        <dbReference type="ARBA" id="ARBA00023239"/>
    </source>
</evidence>
<evidence type="ECO:0000256" key="1">
    <source>
        <dbReference type="ARBA" id="ARBA00001946"/>
    </source>
</evidence>
<dbReference type="InterPro" id="IPR005801">
    <property type="entry name" value="ADC_synthase"/>
</dbReference>
<dbReference type="NCBIfam" id="TIGR03494">
    <property type="entry name" value="salicyl_syn"/>
    <property type="match status" value="1"/>
</dbReference>